<gene>
    <name evidence="2" type="ORF">Lsai_3040</name>
</gene>
<evidence type="ECO:0000313" key="3">
    <source>
        <dbReference type="Proteomes" id="UP000054621"/>
    </source>
</evidence>
<keyword evidence="1" id="KW-0472">Membrane</keyword>
<dbReference type="EMBL" id="LNYV01000037">
    <property type="protein sequence ID" value="KTD54218.1"/>
    <property type="molecule type" value="Genomic_DNA"/>
</dbReference>
<evidence type="ECO:0000256" key="1">
    <source>
        <dbReference type="SAM" id="Phobius"/>
    </source>
</evidence>
<feature type="transmembrane region" description="Helical" evidence="1">
    <location>
        <begin position="54"/>
        <end position="74"/>
    </location>
</feature>
<dbReference type="Proteomes" id="UP000054621">
    <property type="component" value="Unassembled WGS sequence"/>
</dbReference>
<name>A0A0W0YBB1_9GAMM</name>
<dbReference type="STRING" id="28087.Lsai_3040"/>
<dbReference type="RefSeq" id="WP_027270671.1">
    <property type="nucleotide sequence ID" value="NZ_CAAAJE010000009.1"/>
</dbReference>
<reference evidence="2 3" key="1">
    <citation type="submission" date="2015-11" db="EMBL/GenBank/DDBJ databases">
        <title>Genomic analysis of 38 Legionella species identifies large and diverse effector repertoires.</title>
        <authorList>
            <person name="Burstein D."/>
            <person name="Amaro F."/>
            <person name="Zusman T."/>
            <person name="Lifshitz Z."/>
            <person name="Cohen O."/>
            <person name="Gilbert J.A."/>
            <person name="Pupko T."/>
            <person name="Shuman H.A."/>
            <person name="Segal G."/>
        </authorList>
    </citation>
    <scope>NUCLEOTIDE SEQUENCE [LARGE SCALE GENOMIC DNA]</scope>
    <source>
        <strain evidence="2 3">Mt.St.Helens-4</strain>
    </source>
</reference>
<protein>
    <submittedName>
        <fullName evidence="2">Uncharacterized protein</fullName>
    </submittedName>
</protein>
<feature type="transmembrane region" description="Helical" evidence="1">
    <location>
        <begin position="150"/>
        <end position="171"/>
    </location>
</feature>
<comment type="caution">
    <text evidence="2">The sequence shown here is derived from an EMBL/GenBank/DDBJ whole genome shotgun (WGS) entry which is preliminary data.</text>
</comment>
<dbReference type="PATRIC" id="fig|28087.4.peg.3265"/>
<dbReference type="AlphaFoldDB" id="A0A0W0YBB1"/>
<proteinExistence type="predicted"/>
<sequence>MRSLKFLIKPYLDYVFYTEGYPKLAYHFIIPLMMTLILTIFGTSDTDKLVNSGYTVLTFISAFSFAALISFSNLKSKHLSEKIWGNKLFSSVVIPVIYHCYKNGHKIKINHSRKSFISLLLGYICFTSTILLTLLVVFNSLHIPYFCIKLIGKILFFWLFFSLLVNVIYAIQYFTKINLEEALEEDTEFDK</sequence>
<organism evidence="2 3">
    <name type="scientific">Legionella sainthelensi</name>
    <dbReference type="NCBI Taxonomy" id="28087"/>
    <lineage>
        <taxon>Bacteria</taxon>
        <taxon>Pseudomonadati</taxon>
        <taxon>Pseudomonadota</taxon>
        <taxon>Gammaproteobacteria</taxon>
        <taxon>Legionellales</taxon>
        <taxon>Legionellaceae</taxon>
        <taxon>Legionella</taxon>
    </lineage>
</organism>
<accession>A0A0W0YBB1</accession>
<keyword evidence="1" id="KW-0812">Transmembrane</keyword>
<feature type="transmembrane region" description="Helical" evidence="1">
    <location>
        <begin position="116"/>
        <end position="138"/>
    </location>
</feature>
<keyword evidence="1" id="KW-1133">Transmembrane helix</keyword>
<evidence type="ECO:0000313" key="2">
    <source>
        <dbReference type="EMBL" id="KTD54218.1"/>
    </source>
</evidence>
<dbReference type="OrthoDB" id="5650307at2"/>
<feature type="transmembrane region" description="Helical" evidence="1">
    <location>
        <begin position="24"/>
        <end position="42"/>
    </location>
</feature>